<dbReference type="InterPro" id="IPR051057">
    <property type="entry name" value="PI-PLC_domain"/>
</dbReference>
<feature type="region of interest" description="Disordered" evidence="1">
    <location>
        <begin position="52"/>
        <end position="74"/>
    </location>
</feature>
<dbReference type="OrthoDB" id="1046782at2759"/>
<evidence type="ECO:0000256" key="1">
    <source>
        <dbReference type="SAM" id="MobiDB-lite"/>
    </source>
</evidence>
<dbReference type="PROSITE" id="PS50007">
    <property type="entry name" value="PIPLC_X_DOMAIN"/>
    <property type="match status" value="1"/>
</dbReference>
<dbReference type="InterPro" id="IPR000909">
    <property type="entry name" value="PLipase_C_PInositol-sp_X_dom"/>
</dbReference>
<keyword evidence="4" id="KW-1185">Reference proteome</keyword>
<dbReference type="SMART" id="SM00148">
    <property type="entry name" value="PLCXc"/>
    <property type="match status" value="1"/>
</dbReference>
<dbReference type="Pfam" id="PF00388">
    <property type="entry name" value="PI-PLC-X"/>
    <property type="match status" value="1"/>
</dbReference>
<sequence>MRLTIVNQTGSTILYYPLPSESLSADLQIALSPASSTTTDLQKHCSKLALQPREQLKHDEHNVPATAESRMKRDGADPFHVHVKVLGKARSWELVQPEEDACPWNLYRVRISRKHDKLVILPRRNMACFLSDIPDETMISSLLLPGTHETMAFYGWPISQCQTAEEANPLLNQLNSGIRAVDIRLSIIDDKLMCYHGIYPQRTPFTSILATLHEFLSASSPGNRETVVVSIKQEDTASSFFTDLVRQEIIASEGGHDLWYTESNRIPTLGEVRGKCVLLSRYGDPSGPNLGIHPDRWPDSQKNGFVCMCGDSVVRVHDWYNITSFLSIPEKVDLAFSVLLPPDSTNTQPGSSVPIPVPGPSSLSIGFFSAASIPLALPPAIARGFGWPQWGLGVVGVNERVGGRLLTAFSGPPSELREAARVKSRLFRKGAETAVEKQPLRERQQEELRLRGWAFIDFLDDPVGKDIVSLLVECNFRQQG</sequence>
<dbReference type="Gene3D" id="3.20.20.190">
    <property type="entry name" value="Phosphatidylinositol (PI) phosphodiesterase"/>
    <property type="match status" value="1"/>
</dbReference>
<evidence type="ECO:0000313" key="4">
    <source>
        <dbReference type="Proteomes" id="UP000076532"/>
    </source>
</evidence>
<dbReference type="InterPro" id="IPR017946">
    <property type="entry name" value="PLC-like_Pdiesterase_TIM-brl"/>
</dbReference>
<dbReference type="Proteomes" id="UP000076532">
    <property type="component" value="Unassembled WGS sequence"/>
</dbReference>
<dbReference type="STRING" id="436010.A0A166XDW1"/>
<dbReference type="GO" id="GO:0006629">
    <property type="term" value="P:lipid metabolic process"/>
    <property type="evidence" value="ECO:0007669"/>
    <property type="project" value="InterPro"/>
</dbReference>
<protein>
    <submittedName>
        <fullName evidence="3">PLC-like phosphodiesterase</fullName>
    </submittedName>
</protein>
<dbReference type="PANTHER" id="PTHR13593:SF148">
    <property type="entry name" value="PHOSPHATIDYLINOSITOL-SPECIFIC PHOSPHOLIPASE C X DOMAIN-CONTAINING PROTEIN"/>
    <property type="match status" value="1"/>
</dbReference>
<dbReference type="PANTHER" id="PTHR13593">
    <property type="match status" value="1"/>
</dbReference>
<dbReference type="SUPFAM" id="SSF51695">
    <property type="entry name" value="PLC-like phosphodiesterases"/>
    <property type="match status" value="1"/>
</dbReference>
<dbReference type="GO" id="GO:0008081">
    <property type="term" value="F:phosphoric diester hydrolase activity"/>
    <property type="evidence" value="ECO:0007669"/>
    <property type="project" value="InterPro"/>
</dbReference>
<feature type="domain" description="Phosphatidylinositol-specific phospholipase C X" evidence="2">
    <location>
        <begin position="136"/>
        <end position="281"/>
    </location>
</feature>
<organism evidence="3 4">
    <name type="scientific">Athelia psychrophila</name>
    <dbReference type="NCBI Taxonomy" id="1759441"/>
    <lineage>
        <taxon>Eukaryota</taxon>
        <taxon>Fungi</taxon>
        <taxon>Dikarya</taxon>
        <taxon>Basidiomycota</taxon>
        <taxon>Agaricomycotina</taxon>
        <taxon>Agaricomycetes</taxon>
        <taxon>Agaricomycetidae</taxon>
        <taxon>Atheliales</taxon>
        <taxon>Atheliaceae</taxon>
        <taxon>Athelia</taxon>
    </lineage>
</organism>
<evidence type="ECO:0000259" key="2">
    <source>
        <dbReference type="SMART" id="SM00148"/>
    </source>
</evidence>
<dbReference type="EMBL" id="KV417480">
    <property type="protein sequence ID" value="KZP34684.1"/>
    <property type="molecule type" value="Genomic_DNA"/>
</dbReference>
<accession>A0A166XDW1</accession>
<dbReference type="AlphaFoldDB" id="A0A166XDW1"/>
<name>A0A166XDW1_9AGAM</name>
<proteinExistence type="predicted"/>
<reference evidence="3 4" key="1">
    <citation type="journal article" date="2016" name="Mol. Biol. Evol.">
        <title>Comparative Genomics of Early-Diverging Mushroom-Forming Fungi Provides Insights into the Origins of Lignocellulose Decay Capabilities.</title>
        <authorList>
            <person name="Nagy L.G."/>
            <person name="Riley R."/>
            <person name="Tritt A."/>
            <person name="Adam C."/>
            <person name="Daum C."/>
            <person name="Floudas D."/>
            <person name="Sun H."/>
            <person name="Yadav J.S."/>
            <person name="Pangilinan J."/>
            <person name="Larsson K.H."/>
            <person name="Matsuura K."/>
            <person name="Barry K."/>
            <person name="Labutti K."/>
            <person name="Kuo R."/>
            <person name="Ohm R.A."/>
            <person name="Bhattacharya S.S."/>
            <person name="Shirouzu T."/>
            <person name="Yoshinaga Y."/>
            <person name="Martin F.M."/>
            <person name="Grigoriev I.V."/>
            <person name="Hibbett D.S."/>
        </authorList>
    </citation>
    <scope>NUCLEOTIDE SEQUENCE [LARGE SCALE GENOMIC DNA]</scope>
    <source>
        <strain evidence="3 4">CBS 109695</strain>
    </source>
</reference>
<evidence type="ECO:0000313" key="3">
    <source>
        <dbReference type="EMBL" id="KZP34684.1"/>
    </source>
</evidence>
<gene>
    <name evidence="3" type="ORF">FIBSPDRAFT_1035668</name>
</gene>